<dbReference type="Proteomes" id="UP000593898">
    <property type="component" value="Segment"/>
</dbReference>
<dbReference type="GeneID" id="65130507"/>
<reference evidence="1 2" key="1">
    <citation type="submission" date="2020-07" db="EMBL/GenBank/DDBJ databases">
        <title>Taxonomic proposal: Crassvirales, a new order of highly abundant and diverse bacterial viruses.</title>
        <authorList>
            <person name="Shkoporov A.N."/>
            <person name="Stockdale S.R."/>
            <person name="Guerin E."/>
            <person name="Ross R.P."/>
            <person name="Hill C."/>
        </authorList>
    </citation>
    <scope>NUCLEOTIDE SEQUENCE [LARGE SCALE GENOMIC DNA]</scope>
</reference>
<dbReference type="EMBL" id="MT774394">
    <property type="protein sequence ID" value="QOR59891.1"/>
    <property type="molecule type" value="Genomic_DNA"/>
</dbReference>
<sequence>MPIFQDYYVLISRIDTRHREQVIMTYITEEEEQQLDDGKQLTLKRGNASFQVHGNNIYCYGEVDFHEGSDDCKQIATFTFLDYLGWKGIVLPSDYHYDTHECHSPLKTYRWYETWRPDVLVRYAHGCLNKPERIVLFRRLL</sequence>
<organism evidence="1 2">
    <name type="scientific">uncultured phage cr271_1</name>
    <dbReference type="NCBI Taxonomy" id="2772078"/>
    <lineage>
        <taxon>Viruses</taxon>
        <taxon>Duplodnaviria</taxon>
        <taxon>Heunggongvirae</taxon>
        <taxon>Uroviricota</taxon>
        <taxon>Caudoviricetes</taxon>
        <taxon>Crassvirales</taxon>
        <taxon>Intestiviridae</taxon>
        <taxon>Obtuvirinae</taxon>
        <taxon>Hacihdavirus</taxon>
        <taxon>Hacihdavirus animalis</taxon>
    </lineage>
</organism>
<proteinExistence type="predicted"/>
<evidence type="ECO:0000313" key="2">
    <source>
        <dbReference type="Proteomes" id="UP000593898"/>
    </source>
</evidence>
<protein>
    <submittedName>
        <fullName evidence="1">Uncharacterized protein</fullName>
    </submittedName>
</protein>
<dbReference type="RefSeq" id="YP_010112049.1">
    <property type="nucleotide sequence ID" value="NC_055887.1"/>
</dbReference>
<keyword evidence="2" id="KW-1185">Reference proteome</keyword>
<evidence type="ECO:0000313" key="1">
    <source>
        <dbReference type="EMBL" id="QOR59891.1"/>
    </source>
</evidence>
<dbReference type="KEGG" id="vg:65130507"/>
<accession>A0A7M1S124</accession>
<name>A0A7M1S124_9CAUD</name>